<evidence type="ECO:0000259" key="4">
    <source>
        <dbReference type="PROSITE" id="PS50887"/>
    </source>
</evidence>
<dbReference type="Gene3D" id="3.30.70.270">
    <property type="match status" value="1"/>
</dbReference>
<dbReference type="InterPro" id="IPR029787">
    <property type="entry name" value="Nucleotide_cyclase"/>
</dbReference>
<dbReference type="PROSITE" id="PS50887">
    <property type="entry name" value="GGDEF"/>
    <property type="match status" value="1"/>
</dbReference>
<name>A0ABQ1FZM5_9GAMM</name>
<dbReference type="InterPro" id="IPR050469">
    <property type="entry name" value="Diguanylate_Cyclase"/>
</dbReference>
<evidence type="ECO:0000256" key="1">
    <source>
        <dbReference type="ARBA" id="ARBA00012528"/>
    </source>
</evidence>
<dbReference type="SUPFAM" id="SSF55073">
    <property type="entry name" value="Nucleotide cyclase"/>
    <property type="match status" value="1"/>
</dbReference>
<accession>A0ABQ1FZM5</accession>
<organism evidence="5 6">
    <name type="scientific">Dyella nitratireducens</name>
    <dbReference type="NCBI Taxonomy" id="1849580"/>
    <lineage>
        <taxon>Bacteria</taxon>
        <taxon>Pseudomonadati</taxon>
        <taxon>Pseudomonadota</taxon>
        <taxon>Gammaproteobacteria</taxon>
        <taxon>Lysobacterales</taxon>
        <taxon>Rhodanobacteraceae</taxon>
        <taxon>Dyella</taxon>
    </lineage>
</organism>
<dbReference type="SMART" id="SM00267">
    <property type="entry name" value="GGDEF"/>
    <property type="match status" value="1"/>
</dbReference>
<feature type="transmembrane region" description="Helical" evidence="3">
    <location>
        <begin position="191"/>
        <end position="211"/>
    </location>
</feature>
<feature type="transmembrane region" description="Helical" evidence="3">
    <location>
        <begin position="62"/>
        <end position="86"/>
    </location>
</feature>
<sequence length="501" mass="55819">MKIQGLTPKIYAPLLALHLAVLIVVPARVLSWSYVFVIATLLFTLFLSGRRLRMSVTHNRPLWALLTLALIAQLAAFGLLLADSWVNPEGTLVAFDPTLYFCLNSLLLTIAAVYSPIGPLRRWASIMDGLLALAIAGLFYALLHRLIGAGTSNVSVASFLIWMFDAMALFVAACATLRFAATKRADERRFYFVLLIFAWTELIFPAIHNRFVLTSESYVPELFIDLPFVVLGLLLSRRRTVWVRWYRPSRRARVVVGSISPFVLSLALCLLAFVQFGHNAGLAIVALVLGITSYAVRVAVMLGHHLYMESELKHLQRGLKQRIIHDDLTRLLNRRGFYRTFQREWERASTLSLPLAVAMVDIDMFKAFNDTYGHLAGDDCLAAVARALQKETSLHAGVTVARYGGEEFAVLFSGRDRMAVEHVLQRLRSRVEALQIQNRRSPYGVVTASAGVAARGDGEHAGKEKLLDAADKALYAAKHAGRNCIRWFVPDISLVEFGKHG</sequence>
<dbReference type="Proteomes" id="UP000620046">
    <property type="component" value="Unassembled WGS sequence"/>
</dbReference>
<feature type="transmembrane region" description="Helical" evidence="3">
    <location>
        <begin position="129"/>
        <end position="147"/>
    </location>
</feature>
<dbReference type="PANTHER" id="PTHR45138">
    <property type="entry name" value="REGULATORY COMPONENTS OF SENSORY TRANSDUCTION SYSTEM"/>
    <property type="match status" value="1"/>
</dbReference>
<proteinExistence type="predicted"/>
<dbReference type="EMBL" id="BMJA01000002">
    <property type="protein sequence ID" value="GGA33802.1"/>
    <property type="molecule type" value="Genomic_DNA"/>
</dbReference>
<dbReference type="EC" id="2.7.7.65" evidence="1"/>
<dbReference type="Pfam" id="PF00990">
    <property type="entry name" value="GGDEF"/>
    <property type="match status" value="1"/>
</dbReference>
<feature type="transmembrane region" description="Helical" evidence="3">
    <location>
        <begin position="10"/>
        <end position="27"/>
    </location>
</feature>
<evidence type="ECO:0000313" key="6">
    <source>
        <dbReference type="Proteomes" id="UP000620046"/>
    </source>
</evidence>
<dbReference type="NCBIfam" id="TIGR00254">
    <property type="entry name" value="GGDEF"/>
    <property type="match status" value="1"/>
</dbReference>
<keyword evidence="3" id="KW-0472">Membrane</keyword>
<evidence type="ECO:0000256" key="2">
    <source>
        <dbReference type="ARBA" id="ARBA00034247"/>
    </source>
</evidence>
<dbReference type="InterPro" id="IPR000160">
    <property type="entry name" value="GGDEF_dom"/>
</dbReference>
<feature type="transmembrane region" description="Helical" evidence="3">
    <location>
        <begin position="159"/>
        <end position="179"/>
    </location>
</feature>
<comment type="caution">
    <text evidence="5">The sequence shown here is derived from an EMBL/GenBank/DDBJ whole genome shotgun (WGS) entry which is preliminary data.</text>
</comment>
<dbReference type="InterPro" id="IPR043128">
    <property type="entry name" value="Rev_trsase/Diguanyl_cyclase"/>
</dbReference>
<dbReference type="PANTHER" id="PTHR45138:SF9">
    <property type="entry name" value="DIGUANYLATE CYCLASE DGCM-RELATED"/>
    <property type="match status" value="1"/>
</dbReference>
<feature type="transmembrane region" description="Helical" evidence="3">
    <location>
        <begin position="282"/>
        <end position="307"/>
    </location>
</feature>
<feature type="transmembrane region" description="Helical" evidence="3">
    <location>
        <begin position="255"/>
        <end position="276"/>
    </location>
</feature>
<evidence type="ECO:0000256" key="3">
    <source>
        <dbReference type="SAM" id="Phobius"/>
    </source>
</evidence>
<feature type="transmembrane region" description="Helical" evidence="3">
    <location>
        <begin position="217"/>
        <end position="235"/>
    </location>
</feature>
<dbReference type="CDD" id="cd01949">
    <property type="entry name" value="GGDEF"/>
    <property type="match status" value="1"/>
</dbReference>
<feature type="transmembrane region" description="Helical" evidence="3">
    <location>
        <begin position="98"/>
        <end position="117"/>
    </location>
</feature>
<evidence type="ECO:0000313" key="5">
    <source>
        <dbReference type="EMBL" id="GGA33802.1"/>
    </source>
</evidence>
<keyword evidence="6" id="KW-1185">Reference proteome</keyword>
<comment type="catalytic activity">
    <reaction evidence="2">
        <text>2 GTP = 3',3'-c-di-GMP + 2 diphosphate</text>
        <dbReference type="Rhea" id="RHEA:24898"/>
        <dbReference type="ChEBI" id="CHEBI:33019"/>
        <dbReference type="ChEBI" id="CHEBI:37565"/>
        <dbReference type="ChEBI" id="CHEBI:58805"/>
        <dbReference type="EC" id="2.7.7.65"/>
    </reaction>
</comment>
<feature type="transmembrane region" description="Helical" evidence="3">
    <location>
        <begin position="33"/>
        <end position="50"/>
    </location>
</feature>
<protein>
    <recommendedName>
        <fullName evidence="1">diguanylate cyclase</fullName>
        <ecNumber evidence="1">2.7.7.65</ecNumber>
    </recommendedName>
</protein>
<keyword evidence="3" id="KW-0812">Transmembrane</keyword>
<keyword evidence="3" id="KW-1133">Transmembrane helix</keyword>
<gene>
    <name evidence="5" type="ORF">GCM10010981_23440</name>
</gene>
<feature type="domain" description="GGDEF" evidence="4">
    <location>
        <begin position="353"/>
        <end position="490"/>
    </location>
</feature>
<reference evidence="6" key="1">
    <citation type="journal article" date="2019" name="Int. J. Syst. Evol. Microbiol.">
        <title>The Global Catalogue of Microorganisms (GCM) 10K type strain sequencing project: providing services to taxonomists for standard genome sequencing and annotation.</title>
        <authorList>
            <consortium name="The Broad Institute Genomics Platform"/>
            <consortium name="The Broad Institute Genome Sequencing Center for Infectious Disease"/>
            <person name="Wu L."/>
            <person name="Ma J."/>
        </authorList>
    </citation>
    <scope>NUCLEOTIDE SEQUENCE [LARGE SCALE GENOMIC DNA]</scope>
    <source>
        <strain evidence="6">CGMCC 1.15439</strain>
    </source>
</reference>